<keyword evidence="2" id="KW-0472">Membrane</keyword>
<evidence type="ECO:0000256" key="2">
    <source>
        <dbReference type="SAM" id="Phobius"/>
    </source>
</evidence>
<feature type="transmembrane region" description="Helical" evidence="2">
    <location>
        <begin position="30"/>
        <end position="63"/>
    </location>
</feature>
<organism evidence="3 4">
    <name type="scientific">Micromonospora humida</name>
    <dbReference type="NCBI Taxonomy" id="2809018"/>
    <lineage>
        <taxon>Bacteria</taxon>
        <taxon>Bacillati</taxon>
        <taxon>Actinomycetota</taxon>
        <taxon>Actinomycetes</taxon>
        <taxon>Micromonosporales</taxon>
        <taxon>Micromonosporaceae</taxon>
        <taxon>Micromonospora</taxon>
    </lineage>
</organism>
<comment type="caution">
    <text evidence="3">The sequence shown here is derived from an EMBL/GenBank/DDBJ whole genome shotgun (WGS) entry which is preliminary data.</text>
</comment>
<proteinExistence type="predicted"/>
<keyword evidence="2" id="KW-0812">Transmembrane</keyword>
<sequence length="85" mass="9039">MWWQRRPTRADRRARTGTAPPRGGVRGLPWRAVLVGVPVVAAVGWALSLLGSGLVAFLVVDAAMGVVSRRRRRDTAPDSPVPAGG</sequence>
<name>A0ABS2IQ20_9ACTN</name>
<gene>
    <name evidence="3" type="ORF">JQX11_08690</name>
</gene>
<keyword evidence="2" id="KW-1133">Transmembrane helix</keyword>
<reference evidence="3 4" key="1">
    <citation type="submission" date="2021-02" db="EMBL/GenBank/DDBJ databases">
        <authorList>
            <person name="Ra J.-S."/>
        </authorList>
    </citation>
    <scope>NUCLEOTIDE SEQUENCE [LARGE SCALE GENOMIC DNA]</scope>
    <source>
        <strain evidence="3 4">MMS20-R1-14</strain>
    </source>
</reference>
<dbReference type="EMBL" id="JAFEUC010000003">
    <property type="protein sequence ID" value="MBM7076425.1"/>
    <property type="molecule type" value="Genomic_DNA"/>
</dbReference>
<dbReference type="RefSeq" id="WP_204924457.1">
    <property type="nucleotide sequence ID" value="NZ_JAFEUC010000003.1"/>
</dbReference>
<dbReference type="Proteomes" id="UP001518872">
    <property type="component" value="Unassembled WGS sequence"/>
</dbReference>
<evidence type="ECO:0000313" key="4">
    <source>
        <dbReference type="Proteomes" id="UP001518872"/>
    </source>
</evidence>
<protein>
    <submittedName>
        <fullName evidence="3">Uncharacterized protein</fullName>
    </submittedName>
</protein>
<evidence type="ECO:0000256" key="1">
    <source>
        <dbReference type="SAM" id="MobiDB-lite"/>
    </source>
</evidence>
<feature type="region of interest" description="Disordered" evidence="1">
    <location>
        <begin position="1"/>
        <end position="22"/>
    </location>
</feature>
<accession>A0ABS2IQ20</accession>
<evidence type="ECO:0000313" key="3">
    <source>
        <dbReference type="EMBL" id="MBM7076425.1"/>
    </source>
</evidence>
<keyword evidence="4" id="KW-1185">Reference proteome</keyword>